<sequence>MLTTCVGGKAANYENPPVYTAAKLVKSFVSVALNEHIVNDLVDSGAAYSVVSEQLRIRLRRPCFRNAIRFFEQPVQWSHTLILGWDVFKAKDAIIDCGSDKFEIGEASSNDLQMIEVNSGLYTANDVVIPVNLYQKGSCVS</sequence>
<name>A0A4Y2Q0S5_ARAVE</name>
<protein>
    <recommendedName>
        <fullName evidence="3">Peptidase A2 domain-containing protein</fullName>
    </recommendedName>
</protein>
<reference evidence="1 2" key="1">
    <citation type="journal article" date="2019" name="Sci. Rep.">
        <title>Orb-weaving spider Araneus ventricosus genome elucidates the spidroin gene catalogue.</title>
        <authorList>
            <person name="Kono N."/>
            <person name="Nakamura H."/>
            <person name="Ohtoshi R."/>
            <person name="Moran D.A.P."/>
            <person name="Shinohara A."/>
            <person name="Yoshida Y."/>
            <person name="Fujiwara M."/>
            <person name="Mori M."/>
            <person name="Tomita M."/>
            <person name="Arakawa K."/>
        </authorList>
    </citation>
    <scope>NUCLEOTIDE SEQUENCE [LARGE SCALE GENOMIC DNA]</scope>
</reference>
<comment type="caution">
    <text evidence="1">The sequence shown here is derived from an EMBL/GenBank/DDBJ whole genome shotgun (WGS) entry which is preliminary data.</text>
</comment>
<evidence type="ECO:0000313" key="1">
    <source>
        <dbReference type="EMBL" id="GBN57748.1"/>
    </source>
</evidence>
<keyword evidence="2" id="KW-1185">Reference proteome</keyword>
<dbReference type="Proteomes" id="UP000499080">
    <property type="component" value="Unassembled WGS sequence"/>
</dbReference>
<dbReference type="AlphaFoldDB" id="A0A4Y2Q0S5"/>
<accession>A0A4Y2Q0S5</accession>
<evidence type="ECO:0000313" key="2">
    <source>
        <dbReference type="Proteomes" id="UP000499080"/>
    </source>
</evidence>
<dbReference type="EMBL" id="BGPR01012803">
    <property type="protein sequence ID" value="GBN57748.1"/>
    <property type="molecule type" value="Genomic_DNA"/>
</dbReference>
<organism evidence="1 2">
    <name type="scientific">Araneus ventricosus</name>
    <name type="common">Orbweaver spider</name>
    <name type="synonym">Epeira ventricosa</name>
    <dbReference type="NCBI Taxonomy" id="182803"/>
    <lineage>
        <taxon>Eukaryota</taxon>
        <taxon>Metazoa</taxon>
        <taxon>Ecdysozoa</taxon>
        <taxon>Arthropoda</taxon>
        <taxon>Chelicerata</taxon>
        <taxon>Arachnida</taxon>
        <taxon>Araneae</taxon>
        <taxon>Araneomorphae</taxon>
        <taxon>Entelegynae</taxon>
        <taxon>Araneoidea</taxon>
        <taxon>Araneidae</taxon>
        <taxon>Araneus</taxon>
    </lineage>
</organism>
<dbReference type="InterPro" id="IPR021109">
    <property type="entry name" value="Peptidase_aspartic_dom_sf"/>
</dbReference>
<proteinExistence type="predicted"/>
<evidence type="ECO:0008006" key="3">
    <source>
        <dbReference type="Google" id="ProtNLM"/>
    </source>
</evidence>
<dbReference type="SUPFAM" id="SSF50630">
    <property type="entry name" value="Acid proteases"/>
    <property type="match status" value="1"/>
</dbReference>
<gene>
    <name evidence="1" type="ORF">AVEN_194145_1</name>
</gene>